<dbReference type="EMBL" id="CABFOC020000005">
    <property type="protein sequence ID" value="CAH0044359.1"/>
    <property type="molecule type" value="Genomic_DNA"/>
</dbReference>
<dbReference type="OrthoDB" id="10423454at2759"/>
<evidence type="ECO:0000256" key="1">
    <source>
        <dbReference type="SAM" id="Phobius"/>
    </source>
</evidence>
<reference evidence="3" key="1">
    <citation type="submission" date="2019-06" db="EMBL/GenBank/DDBJ databases">
        <authorList>
            <person name="Broberg M."/>
        </authorList>
    </citation>
    <scope>NUCLEOTIDE SEQUENCE [LARGE SCALE GENOMIC DNA]</scope>
</reference>
<accession>A0A9N9W664</accession>
<evidence type="ECO:0000313" key="3">
    <source>
        <dbReference type="Proteomes" id="UP000775872"/>
    </source>
</evidence>
<sequence>MDRDHAFIYTWAAGVITLNFLPLYEQPAKPAKPSRPFLFHHILQFRVRKSDSKHPYRFVGDTISNRSFLLNHVIKAHVNESEHSRKLFDEHISNRVFFKRETKCHFITRLKILLGPLHQAYLPEHISA</sequence>
<reference evidence="2 3" key="2">
    <citation type="submission" date="2021-10" db="EMBL/GenBank/DDBJ databases">
        <authorList>
            <person name="Piombo E."/>
        </authorList>
    </citation>
    <scope>NUCLEOTIDE SEQUENCE [LARGE SCALE GENOMIC DNA]</scope>
</reference>
<comment type="caution">
    <text evidence="2">The sequence shown here is derived from an EMBL/GenBank/DDBJ whole genome shotgun (WGS) entry which is preliminary data.</text>
</comment>
<organism evidence="2 3">
    <name type="scientific">Clonostachys solani</name>
    <dbReference type="NCBI Taxonomy" id="160281"/>
    <lineage>
        <taxon>Eukaryota</taxon>
        <taxon>Fungi</taxon>
        <taxon>Dikarya</taxon>
        <taxon>Ascomycota</taxon>
        <taxon>Pezizomycotina</taxon>
        <taxon>Sordariomycetes</taxon>
        <taxon>Hypocreomycetidae</taxon>
        <taxon>Hypocreales</taxon>
        <taxon>Bionectriaceae</taxon>
        <taxon>Clonostachys</taxon>
    </lineage>
</organism>
<name>A0A9N9W664_9HYPO</name>
<dbReference type="Proteomes" id="UP000775872">
    <property type="component" value="Unassembled WGS sequence"/>
</dbReference>
<keyword evidence="3" id="KW-1185">Reference proteome</keyword>
<proteinExistence type="predicted"/>
<feature type="transmembrane region" description="Helical" evidence="1">
    <location>
        <begin position="6"/>
        <end position="24"/>
    </location>
</feature>
<keyword evidence="1" id="KW-1133">Transmembrane helix</keyword>
<gene>
    <name evidence="2" type="ORF">CSOL1703_00010101</name>
</gene>
<evidence type="ECO:0000313" key="2">
    <source>
        <dbReference type="EMBL" id="CAH0044359.1"/>
    </source>
</evidence>
<keyword evidence="1" id="KW-0812">Transmembrane</keyword>
<keyword evidence="1" id="KW-0472">Membrane</keyword>
<protein>
    <submittedName>
        <fullName evidence="2">Uncharacterized protein</fullName>
    </submittedName>
</protein>
<dbReference type="AlphaFoldDB" id="A0A9N9W664"/>